<comment type="caution">
    <text evidence="1">The sequence shown here is derived from an EMBL/GenBank/DDBJ whole genome shotgun (WGS) entry which is preliminary data.</text>
</comment>
<organism evidence="1">
    <name type="scientific">Picea glauca</name>
    <name type="common">White spruce</name>
    <name type="synonym">Pinus glauca</name>
    <dbReference type="NCBI Taxonomy" id="3330"/>
    <lineage>
        <taxon>Eukaryota</taxon>
        <taxon>Viridiplantae</taxon>
        <taxon>Streptophyta</taxon>
        <taxon>Embryophyta</taxon>
        <taxon>Tracheophyta</taxon>
        <taxon>Spermatophyta</taxon>
        <taxon>Pinopsida</taxon>
        <taxon>Pinidae</taxon>
        <taxon>Conifers I</taxon>
        <taxon>Pinales</taxon>
        <taxon>Pinaceae</taxon>
        <taxon>Picea</taxon>
    </lineage>
</organism>
<geneLocation type="mitochondrion" evidence="1"/>
<evidence type="ECO:0000313" key="1">
    <source>
        <dbReference type="EMBL" id="KUM50999.1"/>
    </source>
</evidence>
<keyword evidence="1" id="KW-0496">Mitochondrion</keyword>
<dbReference type="AlphaFoldDB" id="A0A101M4W7"/>
<gene>
    <name evidence="1" type="ORF">ABT39_MTgene845</name>
</gene>
<reference evidence="1" key="1">
    <citation type="journal article" date="2015" name="Genome Biol. Evol.">
        <title>Organellar Genomes of White Spruce (Picea glauca): Assembly and Annotation.</title>
        <authorList>
            <person name="Jackman S.D."/>
            <person name="Warren R.L."/>
            <person name="Gibb E.A."/>
            <person name="Vandervalk B.P."/>
            <person name="Mohamadi H."/>
            <person name="Chu J."/>
            <person name="Raymond A."/>
            <person name="Pleasance S."/>
            <person name="Coope R."/>
            <person name="Wildung M.R."/>
            <person name="Ritland C.E."/>
            <person name="Bousquet J."/>
            <person name="Jones S.J."/>
            <person name="Bohlmann J."/>
            <person name="Birol I."/>
        </authorList>
    </citation>
    <scope>NUCLEOTIDE SEQUENCE [LARGE SCALE GENOMIC DNA]</scope>
    <source>
        <tissue evidence="1">Flushing bud</tissue>
    </source>
</reference>
<dbReference type="EMBL" id="LKAM01000001">
    <property type="protein sequence ID" value="KUM50999.1"/>
    <property type="molecule type" value="Genomic_DNA"/>
</dbReference>
<name>A0A101M4W7_PICGL</name>
<accession>A0A101M4W7</accession>
<protein>
    <submittedName>
        <fullName evidence="1">Uncharacterized protein</fullName>
    </submittedName>
</protein>
<sequence length="68" mass="8347">MFNLPLRWLTFTFFKHFLIRLYQLFQLLLLLVVPYLQRCTNLHLTFFSLFLFSKKQQYRLLVCTDPAS</sequence>
<proteinExistence type="predicted"/>